<dbReference type="CDD" id="cd23659">
    <property type="entry name" value="USP_At3g01520-like"/>
    <property type="match status" value="1"/>
</dbReference>
<feature type="domain" description="UspA" evidence="1">
    <location>
        <begin position="2"/>
        <end position="158"/>
    </location>
</feature>
<reference evidence="2 3" key="1">
    <citation type="journal article" date="2024" name="G3 (Bethesda)">
        <title>Genome assembly of Hibiscus sabdariffa L. provides insights into metabolisms of medicinal natural products.</title>
        <authorList>
            <person name="Kim T."/>
        </authorList>
    </citation>
    <scope>NUCLEOTIDE SEQUENCE [LARGE SCALE GENOMIC DNA]</scope>
    <source>
        <strain evidence="2">TK-2024</strain>
        <tissue evidence="2">Old leaves</tissue>
    </source>
</reference>
<dbReference type="Gene3D" id="3.40.50.620">
    <property type="entry name" value="HUPs"/>
    <property type="match status" value="1"/>
</dbReference>
<dbReference type="Pfam" id="PF00582">
    <property type="entry name" value="Usp"/>
    <property type="match status" value="1"/>
</dbReference>
<dbReference type="PRINTS" id="PR01438">
    <property type="entry name" value="UNVRSLSTRESS"/>
</dbReference>
<dbReference type="EMBL" id="JBBPBM010002605">
    <property type="protein sequence ID" value="KAK8476038.1"/>
    <property type="molecule type" value="Genomic_DNA"/>
</dbReference>
<name>A0ABR1Z808_9ROSI</name>
<dbReference type="InterPro" id="IPR014729">
    <property type="entry name" value="Rossmann-like_a/b/a_fold"/>
</dbReference>
<organism evidence="2 3">
    <name type="scientific">Hibiscus sabdariffa</name>
    <name type="common">roselle</name>
    <dbReference type="NCBI Taxonomy" id="183260"/>
    <lineage>
        <taxon>Eukaryota</taxon>
        <taxon>Viridiplantae</taxon>
        <taxon>Streptophyta</taxon>
        <taxon>Embryophyta</taxon>
        <taxon>Tracheophyta</taxon>
        <taxon>Spermatophyta</taxon>
        <taxon>Magnoliopsida</taxon>
        <taxon>eudicotyledons</taxon>
        <taxon>Gunneridae</taxon>
        <taxon>Pentapetalae</taxon>
        <taxon>rosids</taxon>
        <taxon>malvids</taxon>
        <taxon>Malvales</taxon>
        <taxon>Malvaceae</taxon>
        <taxon>Malvoideae</taxon>
        <taxon>Hibiscus</taxon>
    </lineage>
</organism>
<dbReference type="Proteomes" id="UP001472677">
    <property type="component" value="Unassembled WGS sequence"/>
</dbReference>
<accession>A0ABR1Z808</accession>
<dbReference type="PANTHER" id="PTHR31964">
    <property type="entry name" value="ADENINE NUCLEOTIDE ALPHA HYDROLASES-LIKE SUPERFAMILY PROTEIN"/>
    <property type="match status" value="1"/>
</dbReference>
<dbReference type="InterPro" id="IPR006015">
    <property type="entry name" value="Universal_stress_UspA"/>
</dbReference>
<protein>
    <recommendedName>
        <fullName evidence="1">UspA domain-containing protein</fullName>
    </recommendedName>
</protein>
<comment type="caution">
    <text evidence="2">The sequence shown here is derived from an EMBL/GenBank/DDBJ whole genome shotgun (WGS) entry which is preliminary data.</text>
</comment>
<dbReference type="SUPFAM" id="SSF52402">
    <property type="entry name" value="Adenine nucleotide alpha hydrolases-like"/>
    <property type="match status" value="1"/>
</dbReference>
<gene>
    <name evidence="2" type="ORF">V6N12_031792</name>
</gene>
<keyword evidence="3" id="KW-1185">Reference proteome</keyword>
<evidence type="ECO:0000313" key="3">
    <source>
        <dbReference type="Proteomes" id="UP001472677"/>
    </source>
</evidence>
<dbReference type="PANTHER" id="PTHR31964:SF124">
    <property type="entry name" value="ADENINE NUCLEOTIDE ALPHA HYDROLASES-LIKE SUPERFAMILY PROTEIN"/>
    <property type="match status" value="1"/>
</dbReference>
<proteinExistence type="predicted"/>
<evidence type="ECO:0000259" key="1">
    <source>
        <dbReference type="Pfam" id="PF00582"/>
    </source>
</evidence>
<evidence type="ECO:0000313" key="2">
    <source>
        <dbReference type="EMBL" id="KAK8476038.1"/>
    </source>
</evidence>
<dbReference type="InterPro" id="IPR006016">
    <property type="entry name" value="UspA"/>
</dbReference>
<sequence>MRVIVGIDESDESFYALEWATNNLFNGIVGGEPNLVTLVHVHPPSKRYGVAPSAIPAGPGVTAALPSTGVVDSERRAEEQISAAVLSRALEMCSNKVKAETLIVEGDPKDMLCEISEQMKVDLLIVGSRGLGRIKRAFLGSVSDYCAHHAKCPTLIVKPPAKD</sequence>